<dbReference type="GO" id="GO:0051607">
    <property type="term" value="P:defense response to virus"/>
    <property type="evidence" value="ECO:0007669"/>
    <property type="project" value="UniProtKB-KW"/>
</dbReference>
<comment type="cofactor">
    <cofactor evidence="13">
        <name>Mg(2+)</name>
        <dbReference type="ChEBI" id="CHEBI:18420"/>
    </cofactor>
    <cofactor evidence="13">
        <name>Mn(2+)</name>
        <dbReference type="ChEBI" id="CHEBI:29035"/>
    </cofactor>
    <text evidence="13">Mg(2+) or Mn(2+) required for ssDNA cleavage activity.</text>
</comment>
<dbReference type="AlphaFoldDB" id="A0AAW5K9C6"/>
<keyword evidence="8 13" id="KW-0269">Exonuclease</keyword>
<accession>A0AAW5K9C6</accession>
<evidence type="ECO:0000256" key="13">
    <source>
        <dbReference type="RuleBase" id="RU365022"/>
    </source>
</evidence>
<evidence type="ECO:0000313" key="15">
    <source>
        <dbReference type="EMBL" id="MCQ4815103.1"/>
    </source>
</evidence>
<evidence type="ECO:0000256" key="11">
    <source>
        <dbReference type="ARBA" id="ARBA00023118"/>
    </source>
</evidence>
<dbReference type="EMBL" id="JANFYT010000027">
    <property type="protein sequence ID" value="MCQ4815103.1"/>
    <property type="molecule type" value="Genomic_DNA"/>
</dbReference>
<gene>
    <name evidence="15" type="primary">cas4</name>
    <name evidence="15" type="ORF">NE630_11740</name>
</gene>
<dbReference type="PANTHER" id="PTHR36531">
    <property type="entry name" value="CRISPR-ASSOCIATED EXONUCLEASE CAS4"/>
    <property type="match status" value="1"/>
</dbReference>
<keyword evidence="11 13" id="KW-0051">Antiviral defense</keyword>
<evidence type="ECO:0000256" key="7">
    <source>
        <dbReference type="ARBA" id="ARBA00022801"/>
    </source>
</evidence>
<evidence type="ECO:0000256" key="3">
    <source>
        <dbReference type="ARBA" id="ARBA00012768"/>
    </source>
</evidence>
<dbReference type="GO" id="GO:0004527">
    <property type="term" value="F:exonuclease activity"/>
    <property type="evidence" value="ECO:0007669"/>
    <property type="project" value="UniProtKB-KW"/>
</dbReference>
<keyword evidence="9 13" id="KW-0408">Iron</keyword>
<dbReference type="EC" id="3.1.12.1" evidence="3 13"/>
<comment type="cofactor">
    <cofactor evidence="13">
        <name>iron-sulfur cluster</name>
        <dbReference type="ChEBI" id="CHEBI:30408"/>
    </cofactor>
</comment>
<dbReference type="InterPro" id="IPR013343">
    <property type="entry name" value="CRISPR-assoc_prot_Cas4"/>
</dbReference>
<keyword evidence="12 13" id="KW-0464">Manganese</keyword>
<feature type="domain" description="DUF83" evidence="14">
    <location>
        <begin position="12"/>
        <end position="201"/>
    </location>
</feature>
<dbReference type="RefSeq" id="WP_008709262.1">
    <property type="nucleotide sequence ID" value="NZ_CABKQM010000003.1"/>
</dbReference>
<evidence type="ECO:0000256" key="8">
    <source>
        <dbReference type="ARBA" id="ARBA00022839"/>
    </source>
</evidence>
<comment type="caution">
    <text evidence="15">The sequence shown here is derived from an EMBL/GenBank/DDBJ whole genome shotgun (WGS) entry which is preliminary data.</text>
</comment>
<dbReference type="InterPro" id="IPR011604">
    <property type="entry name" value="PDDEXK-like_dom_sf"/>
</dbReference>
<comment type="function">
    <text evidence="13">CRISPR (clustered regularly interspaced short palindromic repeat) is an adaptive immune system that provides protection against mobile genetic elements (viruses, transposable elements and conjugative plasmids). CRISPR clusters contain sequences complementary to antecedent mobile elements and target invading nucleic acids. CRISPR clusters are transcribed and processed into CRISPR RNA (crRNA).</text>
</comment>
<evidence type="ECO:0000256" key="9">
    <source>
        <dbReference type="ARBA" id="ARBA00023004"/>
    </source>
</evidence>
<keyword evidence="10 13" id="KW-0411">Iron-sulfur</keyword>
<name>A0AAW5K9C6_9BACT</name>
<evidence type="ECO:0000256" key="10">
    <source>
        <dbReference type="ARBA" id="ARBA00023014"/>
    </source>
</evidence>
<keyword evidence="5 13" id="KW-0540">Nuclease</keyword>
<keyword evidence="6 13" id="KW-0479">Metal-binding</keyword>
<keyword evidence="16" id="KW-1185">Reference proteome</keyword>
<evidence type="ECO:0000256" key="6">
    <source>
        <dbReference type="ARBA" id="ARBA00022723"/>
    </source>
</evidence>
<evidence type="ECO:0000256" key="5">
    <source>
        <dbReference type="ARBA" id="ARBA00022722"/>
    </source>
</evidence>
<dbReference type="PANTHER" id="PTHR36531:SF6">
    <property type="entry name" value="DNA REPLICATION ATP-DEPENDENT HELICASE_NUCLEASE DNA2"/>
    <property type="match status" value="1"/>
</dbReference>
<evidence type="ECO:0000259" key="14">
    <source>
        <dbReference type="Pfam" id="PF01930"/>
    </source>
</evidence>
<dbReference type="NCBIfam" id="TIGR00372">
    <property type="entry name" value="cas4"/>
    <property type="match status" value="1"/>
</dbReference>
<comment type="cofactor">
    <cofactor evidence="1">
        <name>[4Fe-4S] cluster</name>
        <dbReference type="ChEBI" id="CHEBI:49883"/>
    </cofactor>
</comment>
<dbReference type="GO" id="GO:0051536">
    <property type="term" value="F:iron-sulfur cluster binding"/>
    <property type="evidence" value="ECO:0007669"/>
    <property type="project" value="UniProtKB-KW"/>
</dbReference>
<keyword evidence="7 13" id="KW-0378">Hydrolase</keyword>
<reference evidence="15 16" key="1">
    <citation type="submission" date="2022-06" db="EMBL/GenBank/DDBJ databases">
        <title>Isolation of gut microbiota from human fecal samples.</title>
        <authorList>
            <person name="Pamer E.G."/>
            <person name="Barat B."/>
            <person name="Waligurski E."/>
            <person name="Medina S."/>
            <person name="Paddock L."/>
            <person name="Mostad J."/>
        </authorList>
    </citation>
    <scope>NUCLEOTIDE SEQUENCE [LARGE SCALE GENOMIC DNA]</scope>
    <source>
        <strain evidence="15 16">DFI.9.90</strain>
    </source>
</reference>
<organism evidence="15 16">
    <name type="scientific">Cloacibacillus evryensis</name>
    <dbReference type="NCBI Taxonomy" id="508460"/>
    <lineage>
        <taxon>Bacteria</taxon>
        <taxon>Thermotogati</taxon>
        <taxon>Synergistota</taxon>
        <taxon>Synergistia</taxon>
        <taxon>Synergistales</taxon>
        <taxon>Synergistaceae</taxon>
        <taxon>Cloacibacillus</taxon>
    </lineage>
</organism>
<evidence type="ECO:0000313" key="16">
    <source>
        <dbReference type="Proteomes" id="UP001205919"/>
    </source>
</evidence>
<evidence type="ECO:0000256" key="2">
    <source>
        <dbReference type="ARBA" id="ARBA00009189"/>
    </source>
</evidence>
<evidence type="ECO:0000256" key="12">
    <source>
        <dbReference type="ARBA" id="ARBA00023211"/>
    </source>
</evidence>
<protein>
    <recommendedName>
        <fullName evidence="4 13">CRISPR-associated exonuclease Cas4</fullName>
        <ecNumber evidence="3 13">3.1.12.1</ecNumber>
    </recommendedName>
</protein>
<evidence type="ECO:0000256" key="4">
    <source>
        <dbReference type="ARBA" id="ARBA00020049"/>
    </source>
</evidence>
<dbReference type="Gene3D" id="3.90.320.10">
    <property type="match status" value="1"/>
</dbReference>
<evidence type="ECO:0000256" key="1">
    <source>
        <dbReference type="ARBA" id="ARBA00001966"/>
    </source>
</evidence>
<dbReference type="InterPro" id="IPR051827">
    <property type="entry name" value="Cas4_exonuclease"/>
</dbReference>
<sequence>MYDDEELILISGLQHLAFCERQWMLIHVEKLWAENILTIEGSHLHSNVHQTGSKSRGDVKLSTGLQLRSSRLGLYGVADMVEFHRDDDLGVAVRAFGDDKKRWTPYPIEYKRGRKRWDIADEIQLCAQAICLEEMLQVEIHRGAVYYGEPKHRTEIELTQKLRLETEERCERARALMTGIAQPDYKHGKQCKNCSMNEFCMPEDVSEENHSARYIARLYRDACADNDGRGEQQ</sequence>
<dbReference type="Proteomes" id="UP001205919">
    <property type="component" value="Unassembled WGS sequence"/>
</dbReference>
<dbReference type="InterPro" id="IPR022765">
    <property type="entry name" value="Dna2/Cas4_DUF83"/>
</dbReference>
<proteinExistence type="inferred from homology"/>
<comment type="similarity">
    <text evidence="2 13">Belongs to the CRISPR-associated exonuclease Cas4 family.</text>
</comment>
<dbReference type="GO" id="GO:0046872">
    <property type="term" value="F:metal ion binding"/>
    <property type="evidence" value="ECO:0007669"/>
    <property type="project" value="UniProtKB-KW"/>
</dbReference>
<dbReference type="Pfam" id="PF01930">
    <property type="entry name" value="Cas_Cas4"/>
    <property type="match status" value="1"/>
</dbReference>